<dbReference type="InterPro" id="IPR010095">
    <property type="entry name" value="Cas12f1-like_TNB"/>
</dbReference>
<dbReference type="EMBL" id="CP016070">
    <property type="protein sequence ID" value="AOW80289.1"/>
    <property type="molecule type" value="Genomic_DNA"/>
</dbReference>
<evidence type="ECO:0000256" key="2">
    <source>
        <dbReference type="SAM" id="MobiDB-lite"/>
    </source>
</evidence>
<dbReference type="PANTHER" id="PTHR30405">
    <property type="entry name" value="TRANSPOSASE"/>
    <property type="match status" value="1"/>
</dbReference>
<dbReference type="GO" id="GO:0003677">
    <property type="term" value="F:DNA binding"/>
    <property type="evidence" value="ECO:0007669"/>
    <property type="project" value="UniProtKB-KW"/>
</dbReference>
<organism evidence="4 5">
    <name type="scientific">Halodesulfurarchaeum formicicum</name>
    <dbReference type="NCBI Taxonomy" id="1873524"/>
    <lineage>
        <taxon>Archaea</taxon>
        <taxon>Methanobacteriati</taxon>
        <taxon>Methanobacteriota</taxon>
        <taxon>Stenosarchaea group</taxon>
        <taxon>Halobacteria</taxon>
        <taxon>Halobacteriales</taxon>
        <taxon>Halobacteriaceae</taxon>
        <taxon>Halodesulfurarchaeum</taxon>
    </lineage>
</organism>
<dbReference type="PATRIC" id="fig|1855411.3.peg.1108"/>
<reference evidence="4 5" key="1">
    <citation type="submission" date="2016-06" db="EMBL/GenBank/DDBJ databases">
        <title>Discovery of anaerobic lithoheterotrophic haloarchaeon capable of sulfur respiration by hydrogen and formate.</title>
        <authorList>
            <person name="Sorokin D.Y."/>
            <person name="Kublanov I.V."/>
            <person name="Roman P."/>
            <person name="Sinninghe Damste J.S."/>
            <person name="Golyshin P.N."/>
            <person name="Rojo D."/>
            <person name="Ciordia S."/>
            <person name="Mena Md.C."/>
            <person name="Ferrer M."/>
            <person name="Smedile F."/>
            <person name="Messina E."/>
            <person name="La Cono V."/>
            <person name="Yakimov M.M."/>
        </authorList>
    </citation>
    <scope>NUCLEOTIDE SEQUENCE [LARGE SCALE GENOMIC DNA]</scope>
    <source>
        <strain evidence="4 5">HTSR1</strain>
    </source>
</reference>
<protein>
    <submittedName>
        <fullName evidence="4">Transposase, IS605 OrfB family</fullName>
    </submittedName>
</protein>
<feature type="domain" description="Cas12f1-like TNB" evidence="3">
    <location>
        <begin position="320"/>
        <end position="385"/>
    </location>
</feature>
<evidence type="ECO:0000259" key="3">
    <source>
        <dbReference type="Pfam" id="PF07282"/>
    </source>
</evidence>
<dbReference type="PANTHER" id="PTHR30405:SF26">
    <property type="entry name" value="TRANSPOSASE, PROBABLY IS605-TNPB FAMILY"/>
    <property type="match status" value="1"/>
</dbReference>
<evidence type="ECO:0000313" key="5">
    <source>
        <dbReference type="Proteomes" id="UP000185608"/>
    </source>
</evidence>
<dbReference type="Proteomes" id="UP000185608">
    <property type="component" value="Chromosome"/>
</dbReference>
<dbReference type="NCBIfam" id="TIGR01766">
    <property type="entry name" value="IS200/IS605 family accessory protein TnpB-like domain"/>
    <property type="match status" value="1"/>
</dbReference>
<dbReference type="Pfam" id="PF07282">
    <property type="entry name" value="Cas12f1-like_TNB"/>
    <property type="match status" value="1"/>
</dbReference>
<accession>A0A1D8S4K5</accession>
<dbReference type="KEGG" id="halh:HTSR_1109"/>
<keyword evidence="1" id="KW-0238">DNA-binding</keyword>
<gene>
    <name evidence="4" type="ORF">HTSR_1109</name>
</gene>
<proteinExistence type="predicted"/>
<evidence type="ECO:0000313" key="4">
    <source>
        <dbReference type="EMBL" id="AOW80289.1"/>
    </source>
</evidence>
<dbReference type="InterPro" id="IPR051399">
    <property type="entry name" value="RNA-guided_DNA_endo/Transpos"/>
</dbReference>
<name>A0A1D8S4K5_9EURY</name>
<dbReference type="AlphaFoldDB" id="A0A1D8S4K5"/>
<sequence>MQQPTDNGRANSLTSFNYQAHLWHMEKRRTVPVKLDVDSDDAALLENTIDEFLWAADYVTRHAFEGEYVTTSKTTLHDDTYGDVRDKTALHSNHVQAARNKAAEACKSVVEKWKQGKRASMPNFTSPHLVYDHRTATFHDDYVSLATVDGRIEADYVLPDEKRDTPHAEYFFSDEYETTGAELHYSNGNWMLHIHCKTDVESNTSEQATENRTVLGVDLGVNNLAIASTGTFWTGDEFDHWRREYEKRRGDFQECGTRWAHENIQAVGRKEEGRFKITLHRISNELVAEARENECSVIAFEDLTDIRERTGASWGHKWAFNRLYEYVEYKTAEYGIDVEQVDPENTSRRCSHCGFTHPDNRDGEAFECLKCGYENHADYNAAKNIGLRYLRRNQTGSGGGAPVGVRLNSGTLNANGGFESPADDESARAGVHAESPRL</sequence>
<feature type="region of interest" description="Disordered" evidence="2">
    <location>
        <begin position="412"/>
        <end position="438"/>
    </location>
</feature>
<dbReference type="NCBIfam" id="NF040570">
    <property type="entry name" value="guided_TnpB"/>
    <property type="match status" value="1"/>
</dbReference>
<evidence type="ECO:0000256" key="1">
    <source>
        <dbReference type="ARBA" id="ARBA00023125"/>
    </source>
</evidence>